<dbReference type="AlphaFoldDB" id="A0AAD1KQV2"/>
<dbReference type="InterPro" id="IPR053807">
    <property type="entry name" value="LppM"/>
</dbReference>
<dbReference type="PROSITE" id="PS51257">
    <property type="entry name" value="PROKAR_LIPOPROTEIN"/>
    <property type="match status" value="1"/>
</dbReference>
<feature type="transmembrane region" description="Helical" evidence="1">
    <location>
        <begin position="226"/>
        <end position="247"/>
    </location>
</feature>
<sequence>MLTLRCPARYFLALLLAPLVLLSGCGKFNAGFVIKDENHIEVTFTFGVLKSDVDQDGSDQSKKLASRFRDCSELTRSSVSLTSKVKVKPFDDGRYVGCTVAGTVAVADITSKSIRPSSGATSSTGSWRRHGGEGPIDIAFDDETIRFHFDGSDLSDSVPGMGLSDVSDMSDISGFKVSVTFPGTVLSHSGSSTVDGNTATWTDVNDLLSPDGLTASGKSQGGLPNWVWGIGALLVLAIGGAVTAVAVNKKWQTCPDGEDQRPDVS</sequence>
<keyword evidence="1" id="KW-1133">Transmembrane helix</keyword>
<keyword evidence="1" id="KW-0812">Transmembrane</keyword>
<evidence type="ECO:0000313" key="4">
    <source>
        <dbReference type="Proteomes" id="UP000825072"/>
    </source>
</evidence>
<dbReference type="Proteomes" id="UP000825072">
    <property type="component" value="Chromosome 1"/>
</dbReference>
<proteinExistence type="predicted"/>
<gene>
    <name evidence="3" type="ORF">KB1_19140</name>
</gene>
<dbReference type="EMBL" id="AP024747">
    <property type="protein sequence ID" value="BCY25924.1"/>
    <property type="molecule type" value="Genomic_DNA"/>
</dbReference>
<dbReference type="Pfam" id="PF21946">
    <property type="entry name" value="LppM"/>
    <property type="match status" value="1"/>
</dbReference>
<dbReference type="RefSeq" id="WP_002528671.1">
    <property type="nucleotide sequence ID" value="NZ_AP024747.1"/>
</dbReference>
<dbReference type="GeneID" id="92881134"/>
<reference evidence="3" key="1">
    <citation type="submission" date="2021-06" db="EMBL/GenBank/DDBJ databases">
        <title>Genome sequence of Cutibacterium modestum strain KB17-24694.</title>
        <authorList>
            <person name="Dekio I."/>
            <person name="Asahina A."/>
            <person name="Nishida M."/>
        </authorList>
    </citation>
    <scope>NUCLEOTIDE SEQUENCE</scope>
    <source>
        <strain evidence="3">KB17-24694</strain>
    </source>
</reference>
<organism evidence="3 4">
    <name type="scientific">Cutibacterium modestum</name>
    <dbReference type="NCBI Taxonomy" id="2559073"/>
    <lineage>
        <taxon>Bacteria</taxon>
        <taxon>Bacillati</taxon>
        <taxon>Actinomycetota</taxon>
        <taxon>Actinomycetes</taxon>
        <taxon>Propionibacteriales</taxon>
        <taxon>Propionibacteriaceae</taxon>
        <taxon>Cutibacterium</taxon>
    </lineage>
</organism>
<name>A0AAD1KQV2_9ACTN</name>
<evidence type="ECO:0000259" key="2">
    <source>
        <dbReference type="Pfam" id="PF21946"/>
    </source>
</evidence>
<keyword evidence="1" id="KW-0472">Membrane</keyword>
<protein>
    <recommendedName>
        <fullName evidence="2">LppM domain-containing protein</fullName>
    </recommendedName>
</protein>
<evidence type="ECO:0000256" key="1">
    <source>
        <dbReference type="SAM" id="Phobius"/>
    </source>
</evidence>
<accession>A0AAD1KQV2</accession>
<feature type="domain" description="LppM" evidence="2">
    <location>
        <begin position="27"/>
        <end position="202"/>
    </location>
</feature>
<evidence type="ECO:0000313" key="3">
    <source>
        <dbReference type="EMBL" id="BCY25924.1"/>
    </source>
</evidence>